<organism evidence="9 10">
    <name type="scientific">Crystallibacter crystallopoietes</name>
    <dbReference type="NCBI Taxonomy" id="37928"/>
    <lineage>
        <taxon>Bacteria</taxon>
        <taxon>Bacillati</taxon>
        <taxon>Actinomycetota</taxon>
        <taxon>Actinomycetes</taxon>
        <taxon>Micrococcales</taxon>
        <taxon>Micrococcaceae</taxon>
        <taxon>Crystallibacter</taxon>
    </lineage>
</organism>
<dbReference type="STRING" id="37928.SAMN04489742_0436"/>
<dbReference type="InterPro" id="IPR000390">
    <property type="entry name" value="Small_drug/metabolite_transptr"/>
</dbReference>
<dbReference type="InterPro" id="IPR045324">
    <property type="entry name" value="Small_multidrug_res"/>
</dbReference>
<keyword evidence="4 7" id="KW-0812">Transmembrane</keyword>
<sequence>MVTPGNSFERVCWMGITIVAPGPPGSKGECAEACPNCRPCVWYVSGVATTPRKGALLLAGAIITEVAGSLSLKGALTTPLLYAVVVVGYVAAFVLLAAVLRTGMAIGVAYGIWGATGVALTAVMSLIIFGEPLTLLMGIGILVIIAGVLCVELGSQAAHRGPAEVNSEVA</sequence>
<evidence type="ECO:0000256" key="3">
    <source>
        <dbReference type="ARBA" id="ARBA00022475"/>
    </source>
</evidence>
<evidence type="ECO:0000256" key="8">
    <source>
        <dbReference type="SAM" id="Phobius"/>
    </source>
</evidence>
<keyword evidence="3" id="KW-1003">Cell membrane</keyword>
<accession>A0A1H0ZL67</accession>
<keyword evidence="6 8" id="KW-0472">Membrane</keyword>
<gene>
    <name evidence="9" type="ORF">SAMN04489742_0436</name>
</gene>
<dbReference type="EMBL" id="FNKH01000002">
    <property type="protein sequence ID" value="SDQ28265.1"/>
    <property type="molecule type" value="Genomic_DNA"/>
</dbReference>
<dbReference type="Pfam" id="PF00893">
    <property type="entry name" value="Multi_Drug_Res"/>
    <property type="match status" value="1"/>
</dbReference>
<keyword evidence="10" id="KW-1185">Reference proteome</keyword>
<dbReference type="GO" id="GO:0005886">
    <property type="term" value="C:plasma membrane"/>
    <property type="evidence" value="ECO:0007669"/>
    <property type="project" value="UniProtKB-SubCell"/>
</dbReference>
<feature type="transmembrane region" description="Helical" evidence="8">
    <location>
        <begin position="80"/>
        <end position="100"/>
    </location>
</feature>
<dbReference type="InterPro" id="IPR037185">
    <property type="entry name" value="EmrE-like"/>
</dbReference>
<dbReference type="PANTHER" id="PTHR30561">
    <property type="entry name" value="SMR FAMILY PROTON-DEPENDENT DRUG EFFLUX TRANSPORTER SUGE"/>
    <property type="match status" value="1"/>
</dbReference>
<name>A0A1H0ZL67_9MICC</name>
<comment type="subcellular location">
    <subcellularLocation>
        <location evidence="1 7">Cell membrane</location>
        <topology evidence="1 7">Multi-pass membrane protein</topology>
    </subcellularLocation>
</comment>
<comment type="similarity">
    <text evidence="7">Belongs to the drug/metabolite transporter (DMT) superfamily. Small multidrug resistance (SMR) (TC 2.A.7.1) family.</text>
</comment>
<keyword evidence="5 8" id="KW-1133">Transmembrane helix</keyword>
<dbReference type="PANTHER" id="PTHR30561:SF1">
    <property type="entry name" value="MULTIDRUG TRANSPORTER EMRE"/>
    <property type="match status" value="1"/>
</dbReference>
<evidence type="ECO:0000256" key="1">
    <source>
        <dbReference type="ARBA" id="ARBA00004651"/>
    </source>
</evidence>
<dbReference type="GO" id="GO:0022857">
    <property type="term" value="F:transmembrane transporter activity"/>
    <property type="evidence" value="ECO:0007669"/>
    <property type="project" value="InterPro"/>
</dbReference>
<keyword evidence="2" id="KW-0813">Transport</keyword>
<dbReference type="Gene3D" id="1.10.3730.20">
    <property type="match status" value="1"/>
</dbReference>
<evidence type="ECO:0000256" key="5">
    <source>
        <dbReference type="ARBA" id="ARBA00022989"/>
    </source>
</evidence>
<dbReference type="Proteomes" id="UP000181917">
    <property type="component" value="Unassembled WGS sequence"/>
</dbReference>
<dbReference type="SUPFAM" id="SSF103481">
    <property type="entry name" value="Multidrug resistance efflux transporter EmrE"/>
    <property type="match status" value="1"/>
</dbReference>
<evidence type="ECO:0000256" key="2">
    <source>
        <dbReference type="ARBA" id="ARBA00022448"/>
    </source>
</evidence>
<feature type="transmembrane region" description="Helical" evidence="8">
    <location>
        <begin position="135"/>
        <end position="154"/>
    </location>
</feature>
<dbReference type="AlphaFoldDB" id="A0A1H0ZL67"/>
<protein>
    <submittedName>
        <fullName evidence="9">Multidrug transporter EmrE</fullName>
    </submittedName>
</protein>
<feature type="transmembrane region" description="Helical" evidence="8">
    <location>
        <begin position="107"/>
        <end position="129"/>
    </location>
</feature>
<evidence type="ECO:0000256" key="4">
    <source>
        <dbReference type="ARBA" id="ARBA00022692"/>
    </source>
</evidence>
<reference evidence="9 10" key="1">
    <citation type="submission" date="2016-10" db="EMBL/GenBank/DDBJ databases">
        <authorList>
            <person name="de Groot N.N."/>
        </authorList>
    </citation>
    <scope>NUCLEOTIDE SEQUENCE [LARGE SCALE GENOMIC DNA]</scope>
    <source>
        <strain evidence="9 10">DSM 20117</strain>
    </source>
</reference>
<evidence type="ECO:0000256" key="7">
    <source>
        <dbReference type="RuleBase" id="RU003942"/>
    </source>
</evidence>
<evidence type="ECO:0000256" key="6">
    <source>
        <dbReference type="ARBA" id="ARBA00023136"/>
    </source>
</evidence>
<evidence type="ECO:0000313" key="9">
    <source>
        <dbReference type="EMBL" id="SDQ28265.1"/>
    </source>
</evidence>
<proteinExistence type="inferred from homology"/>
<evidence type="ECO:0000313" key="10">
    <source>
        <dbReference type="Proteomes" id="UP000181917"/>
    </source>
</evidence>